<comment type="caution">
    <text evidence="2">The sequence shown here is derived from an EMBL/GenBank/DDBJ whole genome shotgun (WGS) entry which is preliminary data.</text>
</comment>
<evidence type="ECO:0000313" key="3">
    <source>
        <dbReference type="Proteomes" id="UP000283269"/>
    </source>
</evidence>
<keyword evidence="3" id="KW-1185">Reference proteome</keyword>
<organism evidence="2 3">
    <name type="scientific">Psilocybe cyanescens</name>
    <dbReference type="NCBI Taxonomy" id="93625"/>
    <lineage>
        <taxon>Eukaryota</taxon>
        <taxon>Fungi</taxon>
        <taxon>Dikarya</taxon>
        <taxon>Basidiomycota</taxon>
        <taxon>Agaricomycotina</taxon>
        <taxon>Agaricomycetes</taxon>
        <taxon>Agaricomycetidae</taxon>
        <taxon>Agaricales</taxon>
        <taxon>Agaricineae</taxon>
        <taxon>Strophariaceae</taxon>
        <taxon>Psilocybe</taxon>
    </lineage>
</organism>
<gene>
    <name evidence="2" type="ORF">CVT25_009168</name>
</gene>
<dbReference type="Pfam" id="PF14737">
    <property type="entry name" value="DUF4470"/>
    <property type="match status" value="1"/>
</dbReference>
<dbReference type="Proteomes" id="UP000283269">
    <property type="component" value="Unassembled WGS sequence"/>
</dbReference>
<accession>A0A409VRX7</accession>
<dbReference type="EMBL" id="NHYD01003945">
    <property type="protein sequence ID" value="PPQ68983.1"/>
    <property type="molecule type" value="Genomic_DNA"/>
</dbReference>
<dbReference type="AlphaFoldDB" id="A0A409VRX7"/>
<dbReference type="InParanoid" id="A0A409VRX7"/>
<dbReference type="InterPro" id="IPR027974">
    <property type="entry name" value="DUF4470"/>
</dbReference>
<name>A0A409VRX7_PSICY</name>
<proteinExistence type="predicted"/>
<dbReference type="OrthoDB" id="2423701at2759"/>
<reference evidence="2 3" key="1">
    <citation type="journal article" date="2018" name="Evol. Lett.">
        <title>Horizontal gene cluster transfer increased hallucinogenic mushroom diversity.</title>
        <authorList>
            <person name="Reynolds H.T."/>
            <person name="Vijayakumar V."/>
            <person name="Gluck-Thaler E."/>
            <person name="Korotkin H.B."/>
            <person name="Matheny P.B."/>
            <person name="Slot J.C."/>
        </authorList>
    </citation>
    <scope>NUCLEOTIDE SEQUENCE [LARGE SCALE GENOMIC DNA]</scope>
    <source>
        <strain evidence="2 3">2631</strain>
    </source>
</reference>
<feature type="domain" description="DUF4470" evidence="1">
    <location>
        <begin position="45"/>
        <end position="120"/>
    </location>
</feature>
<evidence type="ECO:0000313" key="2">
    <source>
        <dbReference type="EMBL" id="PPQ68983.1"/>
    </source>
</evidence>
<sequence length="760" mass="85911">MPLWLNDAILTYFAQIGHDPVQSMMNGLNGLADDPYSLDAPQYRHQDRWTFLFGGSGDARHVFATMIHLRDMANEVGLVEPTDRLSVHMTLIDIHPATLARVIVIFALIQQILVARYKYDKSQIVELHTTLFFLYTSMLMPDYCRRIIINTCKGLVEDIPKGTCSLLRCLYLNEKSTPAILDILQLWAAPLQKTTKLMLQRNPVQESLLHQGIGAQGPNLNNLLAESMRKNLPARRGSLTDPYTNPNVELKIFERIRILLPPKSHLSRHPALANFVESYYVATEAQYKAVKSEVEQTWVPNPTMFDRTSQNPRNGIQDGYPHVPSNPFETLASFADFTKEFARDEPTSSSGCSGFVASSRFFELVADAVWELQNTLAMEVIVGDVIMGLPKLLSGDLGERPKEFPRTYSRMFLSNIPDYTHGPLNTAVHLVPHLEPKALAMSNCLLNAGAFPTIANVCYNYTLLLPQDLPRFLGCTILNPTRLAFDDIALQHLHLPRRLDQLASKKELHTWLAHLLLCIVCNATPVHPPMRIDLPANLYSYLHVLVHLHRVGFPSHWIGDFLQSVIFDSLVTDVQPYLGRTPILKSQAGNRKAQIRKVYLEAWQAEFQVMLASTIHALPFAVALPSNYPAFSDIRTFKATIKPIDLKRHPMIYQWKGLISGITKTVGLLFFKPTKSVNADMLASRIPAILEGDSEFREAKVQIMLGQESVDFIEGEITWKLSQSWYEKMKLEKWCLAAYRTDLTVTVTEPVKASQWVQLS</sequence>
<evidence type="ECO:0000259" key="1">
    <source>
        <dbReference type="Pfam" id="PF14737"/>
    </source>
</evidence>
<protein>
    <recommendedName>
        <fullName evidence="1">DUF4470 domain-containing protein</fullName>
    </recommendedName>
</protein>